<dbReference type="Pfam" id="PF14322">
    <property type="entry name" value="SusD-like_3"/>
    <property type="match status" value="1"/>
</dbReference>
<keyword evidence="5" id="KW-0998">Cell outer membrane</keyword>
<evidence type="ECO:0000256" key="3">
    <source>
        <dbReference type="ARBA" id="ARBA00022729"/>
    </source>
</evidence>
<dbReference type="InterPro" id="IPR033985">
    <property type="entry name" value="SusD-like_N"/>
</dbReference>
<protein>
    <submittedName>
        <fullName evidence="8">RagB/SusD domain-containing protein</fullName>
    </submittedName>
</protein>
<evidence type="ECO:0000256" key="1">
    <source>
        <dbReference type="ARBA" id="ARBA00004442"/>
    </source>
</evidence>
<dbReference type="HOGENOM" id="CLU_015553_0_1_10"/>
<dbReference type="Gene3D" id="1.25.40.390">
    <property type="match status" value="1"/>
</dbReference>
<keyword evidence="3" id="KW-0732">Signal</keyword>
<organism evidence="8 9">
    <name type="scientific">Bacteroides coprosuis DSM 18011</name>
    <dbReference type="NCBI Taxonomy" id="679937"/>
    <lineage>
        <taxon>Bacteria</taxon>
        <taxon>Pseudomonadati</taxon>
        <taxon>Bacteroidota</taxon>
        <taxon>Bacteroidia</taxon>
        <taxon>Bacteroidales</taxon>
        <taxon>Bacteroidaceae</taxon>
        <taxon>Bacteroides</taxon>
    </lineage>
</organism>
<dbReference type="Pfam" id="PF07980">
    <property type="entry name" value="SusD_RagB"/>
    <property type="match status" value="1"/>
</dbReference>
<comment type="similarity">
    <text evidence="2">Belongs to the SusD family.</text>
</comment>
<proteinExistence type="inferred from homology"/>
<dbReference type="AlphaFoldDB" id="F3ZRV8"/>
<dbReference type="PROSITE" id="PS51257">
    <property type="entry name" value="PROKAR_LIPOPROTEIN"/>
    <property type="match status" value="1"/>
</dbReference>
<sequence length="613" mass="70897">MKKYFIHFLAISALIFSGCNDVLDRPEKTKPTDDNYWKTETDLRLYTNHYFPQYFVGYNSGWSSQYTPLRGYYFADDFASVGKQTNFENSIPSSRGSEALSTEWLTQYVGPNWNFAWIKKSNIFIDRIENRMKNLISEEAYNHWLGVAKFFRGFEYHRLTSVFGDIPLYTKPFDNSNYQEMWKDRAPRNEVMAQAYEDFKYAFDNIRLDDGEPSVNKYIAAAFISRIMLFEGTWVKYHQGDNELAKKYLSFAQEASEFIMNSGKYEISGDYKSLFGSFDLKGHKEVILYRHYDASKGVTHHIASYSNAYEAQVSAPNLALAQSFICNDGKPYLNSSVADANKLDIKNMIKTRDPRFESTFIDHPKVQSATLLYASKFIDRVGPTYWNSGNIPPQYGSVSNDNDYPVLRYAEVLLNWIEIKAELATIGGPAITQADIDKSINLIRNRDLDEVAINKGVQKTAPMKLSEINDAFDPNRDSEVSPLLWEIRRERRMEFVFEYSRLLDIKRWKKLDYMNNEKYPNTMLGLWINVPEELPEILEDKEGKPRAVQVVNEDGVKITYDGTNRDKMIGFYVPENAKARDSFTDRSYLSPIGQAQIEQYADKGSKLTQTQGW</sequence>
<dbReference type="GO" id="GO:0009279">
    <property type="term" value="C:cell outer membrane"/>
    <property type="evidence" value="ECO:0007669"/>
    <property type="project" value="UniProtKB-SubCell"/>
</dbReference>
<comment type="subcellular location">
    <subcellularLocation>
        <location evidence="1">Cell outer membrane</location>
    </subcellularLocation>
</comment>
<reference evidence="8 9" key="1">
    <citation type="journal article" date="2011" name="Stand. Genomic Sci.">
        <title>Non-contiguous finished genome sequence of Bacteroides coprosuis type strain (PC139).</title>
        <authorList>
            <person name="Land M."/>
            <person name="Held B."/>
            <person name="Gronow S."/>
            <person name="Abt B."/>
            <person name="Lucas S."/>
            <person name="Del Rio T.G."/>
            <person name="Nolan M."/>
            <person name="Tice H."/>
            <person name="Cheng J.F."/>
            <person name="Pitluck S."/>
            <person name="Liolios K."/>
            <person name="Pagani I."/>
            <person name="Ivanova N."/>
            <person name="Mavromatis K."/>
            <person name="Mikhailova N."/>
            <person name="Pati A."/>
            <person name="Tapia R."/>
            <person name="Han C."/>
            <person name="Goodwin L."/>
            <person name="Chen A."/>
            <person name="Palaniappan K."/>
            <person name="Hauser L."/>
            <person name="Brambilla E.M."/>
            <person name="Rohde M."/>
            <person name="Goker M."/>
            <person name="Detter J.C."/>
            <person name="Woyke T."/>
            <person name="Bristow J."/>
            <person name="Eisen J.A."/>
            <person name="Markowitz V."/>
            <person name="Hugenholtz P."/>
            <person name="Kyrpides N.C."/>
            <person name="Klenk H.P."/>
            <person name="Lapidus A."/>
        </authorList>
    </citation>
    <scope>NUCLEOTIDE SEQUENCE</scope>
    <source>
        <strain evidence="8 9">DSM 18011</strain>
    </source>
</reference>
<keyword evidence="4" id="KW-0472">Membrane</keyword>
<accession>F3ZRV8</accession>
<evidence type="ECO:0000259" key="6">
    <source>
        <dbReference type="Pfam" id="PF07980"/>
    </source>
</evidence>
<feature type="domain" description="SusD-like N-terminal" evidence="7">
    <location>
        <begin position="112"/>
        <end position="229"/>
    </location>
</feature>
<dbReference type="eggNOG" id="COG0457">
    <property type="taxonomic scope" value="Bacteria"/>
</dbReference>
<dbReference type="EMBL" id="CM001167">
    <property type="protein sequence ID" value="EGJ70764.1"/>
    <property type="molecule type" value="Genomic_DNA"/>
</dbReference>
<dbReference type="STRING" id="679937.Bcop_0546"/>
<evidence type="ECO:0000256" key="2">
    <source>
        <dbReference type="ARBA" id="ARBA00006275"/>
    </source>
</evidence>
<dbReference type="Proteomes" id="UP000018439">
    <property type="component" value="Chromosome"/>
</dbReference>
<dbReference type="OrthoDB" id="1031584at2"/>
<gene>
    <name evidence="8" type="ORF">Bcop_0546</name>
</gene>
<evidence type="ECO:0000256" key="5">
    <source>
        <dbReference type="ARBA" id="ARBA00023237"/>
    </source>
</evidence>
<evidence type="ECO:0000256" key="4">
    <source>
        <dbReference type="ARBA" id="ARBA00023136"/>
    </source>
</evidence>
<dbReference type="SUPFAM" id="SSF48452">
    <property type="entry name" value="TPR-like"/>
    <property type="match status" value="1"/>
</dbReference>
<dbReference type="InterPro" id="IPR012944">
    <property type="entry name" value="SusD_RagB_dom"/>
</dbReference>
<evidence type="ECO:0000313" key="9">
    <source>
        <dbReference type="Proteomes" id="UP000018439"/>
    </source>
</evidence>
<feature type="domain" description="RagB/SusD" evidence="6">
    <location>
        <begin position="284"/>
        <end position="613"/>
    </location>
</feature>
<evidence type="ECO:0000313" key="8">
    <source>
        <dbReference type="EMBL" id="EGJ70764.1"/>
    </source>
</evidence>
<dbReference type="InterPro" id="IPR011990">
    <property type="entry name" value="TPR-like_helical_dom_sf"/>
</dbReference>
<name>F3ZRV8_9BACE</name>
<evidence type="ECO:0000259" key="7">
    <source>
        <dbReference type="Pfam" id="PF14322"/>
    </source>
</evidence>
<keyword evidence="9" id="KW-1185">Reference proteome</keyword>